<evidence type="ECO:0000313" key="2">
    <source>
        <dbReference type="Proteomes" id="UP000009102"/>
    </source>
</evidence>
<dbReference type="HOGENOM" id="CLU_3007986_0_0_6"/>
<evidence type="ECO:0000313" key="1">
    <source>
        <dbReference type="EMBL" id="ACX95313.1"/>
    </source>
</evidence>
<protein>
    <submittedName>
        <fullName evidence="1">Uncharacterized protein</fullName>
    </submittedName>
</protein>
<dbReference type="STRING" id="555778.Hneap_0456"/>
<dbReference type="EMBL" id="CP001801">
    <property type="protein sequence ID" value="ACX95313.1"/>
    <property type="molecule type" value="Genomic_DNA"/>
</dbReference>
<dbReference type="KEGG" id="hna:Hneap_0456"/>
<proteinExistence type="predicted"/>
<accession>D0KXZ0</accession>
<keyword evidence="2" id="KW-1185">Reference proteome</keyword>
<sequence>MFRFVMGWAKAANVGRSTQRVRATPHWGTEANPSASFGFELMLKCRNRSLDFQLGF</sequence>
<organism evidence="1 2">
    <name type="scientific">Halothiobacillus neapolitanus (strain ATCC 23641 / DSM 15147 / CIP 104769 / NCIMB 8539 / c2)</name>
    <name type="common">Thiobacillus neapolitanus</name>
    <dbReference type="NCBI Taxonomy" id="555778"/>
    <lineage>
        <taxon>Bacteria</taxon>
        <taxon>Pseudomonadati</taxon>
        <taxon>Pseudomonadota</taxon>
        <taxon>Gammaproteobacteria</taxon>
        <taxon>Chromatiales</taxon>
        <taxon>Halothiobacillaceae</taxon>
        <taxon>Halothiobacillus</taxon>
    </lineage>
</organism>
<reference evidence="1 2" key="1">
    <citation type="submission" date="2009-10" db="EMBL/GenBank/DDBJ databases">
        <title>Complete sequence of Halothiobacillus neapolitanus c2.</title>
        <authorList>
            <consortium name="US DOE Joint Genome Institute"/>
            <person name="Lucas S."/>
            <person name="Copeland A."/>
            <person name="Lapidus A."/>
            <person name="Glavina del Rio T."/>
            <person name="Tice H."/>
            <person name="Bruce D."/>
            <person name="Goodwin L."/>
            <person name="Pitluck S."/>
            <person name="Davenport K."/>
            <person name="Brettin T."/>
            <person name="Detter J.C."/>
            <person name="Han C."/>
            <person name="Tapia R."/>
            <person name="Larimer F."/>
            <person name="Land M."/>
            <person name="Hauser L."/>
            <person name="Kyrpides N."/>
            <person name="Mikhailova N."/>
            <person name="Kerfeld C."/>
            <person name="Cannon G."/>
            <person name="Heinhort S."/>
        </authorList>
    </citation>
    <scope>NUCLEOTIDE SEQUENCE [LARGE SCALE GENOMIC DNA]</scope>
    <source>
        <strain evidence="2">ATCC 23641 / c2</strain>
    </source>
</reference>
<gene>
    <name evidence="1" type="ordered locus">Hneap_0456</name>
</gene>
<dbReference type="Proteomes" id="UP000009102">
    <property type="component" value="Chromosome"/>
</dbReference>
<dbReference type="AlphaFoldDB" id="D0KXZ0"/>
<name>D0KXZ0_HALNC</name>